<dbReference type="InterPro" id="IPR000170">
    <property type="entry name" value="High_potential_FeS_prot"/>
</dbReference>
<gene>
    <name evidence="11" type="ORF">ACFQ0E_18610</name>
</gene>
<comment type="similarity">
    <text evidence="8">Belongs to the high-potential iron-sulfur protein (HiPIP) family.</text>
</comment>
<dbReference type="PROSITE" id="PS51318">
    <property type="entry name" value="TAT"/>
    <property type="match status" value="1"/>
</dbReference>
<keyword evidence="3 8" id="KW-0004">4Fe-4S</keyword>
<dbReference type="PROSITE" id="PS51373">
    <property type="entry name" value="HIPIP"/>
    <property type="match status" value="1"/>
</dbReference>
<evidence type="ECO:0000256" key="8">
    <source>
        <dbReference type="RuleBase" id="RU000620"/>
    </source>
</evidence>
<keyword evidence="4 8" id="KW-0479">Metal-binding</keyword>
<protein>
    <recommendedName>
        <fullName evidence="8">High-potential iron-sulfur protein</fullName>
        <shortName evidence="8">HiPIP</shortName>
    </recommendedName>
</protein>
<dbReference type="Pfam" id="PF01355">
    <property type="entry name" value="HIPIP"/>
    <property type="match status" value="1"/>
</dbReference>
<evidence type="ECO:0000256" key="5">
    <source>
        <dbReference type="ARBA" id="ARBA00022982"/>
    </source>
</evidence>
<evidence type="ECO:0000313" key="11">
    <source>
        <dbReference type="EMBL" id="MFD0727609.1"/>
    </source>
</evidence>
<evidence type="ECO:0000256" key="1">
    <source>
        <dbReference type="ARBA" id="ARBA00002137"/>
    </source>
</evidence>
<evidence type="ECO:0000256" key="3">
    <source>
        <dbReference type="ARBA" id="ARBA00022485"/>
    </source>
</evidence>
<reference evidence="12" key="1">
    <citation type="journal article" date="2019" name="Int. J. Syst. Evol. Microbiol.">
        <title>The Global Catalogue of Microorganisms (GCM) 10K type strain sequencing project: providing services to taxonomists for standard genome sequencing and annotation.</title>
        <authorList>
            <consortium name="The Broad Institute Genomics Platform"/>
            <consortium name="The Broad Institute Genome Sequencing Center for Infectious Disease"/>
            <person name="Wu L."/>
            <person name="Ma J."/>
        </authorList>
    </citation>
    <scope>NUCLEOTIDE SEQUENCE [LARGE SCALE GENOMIC DNA]</scope>
    <source>
        <strain evidence="12">CCUG 55585</strain>
    </source>
</reference>
<dbReference type="Proteomes" id="UP001597110">
    <property type="component" value="Unassembled WGS sequence"/>
</dbReference>
<accession>A0ABW2YM48</accession>
<evidence type="ECO:0000256" key="2">
    <source>
        <dbReference type="ARBA" id="ARBA00022448"/>
    </source>
</evidence>
<evidence type="ECO:0000256" key="7">
    <source>
        <dbReference type="ARBA" id="ARBA00023014"/>
    </source>
</evidence>
<evidence type="ECO:0000256" key="4">
    <source>
        <dbReference type="ARBA" id="ARBA00022723"/>
    </source>
</evidence>
<name>A0ABW2YM48_9GAMM</name>
<dbReference type="InterPro" id="IPR036369">
    <property type="entry name" value="HIPIP_sf"/>
</dbReference>
<evidence type="ECO:0000256" key="6">
    <source>
        <dbReference type="ARBA" id="ARBA00023004"/>
    </source>
</evidence>
<keyword evidence="9" id="KW-0732">Signal</keyword>
<feature type="domain" description="High potential iron-sulfur proteins family profile" evidence="10">
    <location>
        <begin position="35"/>
        <end position="109"/>
    </location>
</feature>
<proteinExistence type="inferred from homology"/>
<comment type="subunit">
    <text evidence="8">Homodimer.</text>
</comment>
<keyword evidence="6 8" id="KW-0408">Iron</keyword>
<feature type="chain" id="PRO_5045497165" description="High-potential iron-sulfur protein" evidence="9">
    <location>
        <begin position="33"/>
        <end position="109"/>
    </location>
</feature>
<evidence type="ECO:0000313" key="12">
    <source>
        <dbReference type="Proteomes" id="UP001597110"/>
    </source>
</evidence>
<dbReference type="SUPFAM" id="SSF57652">
    <property type="entry name" value="HIPIP (high potential iron protein)"/>
    <property type="match status" value="1"/>
</dbReference>
<keyword evidence="7 8" id="KW-0411">Iron-sulfur</keyword>
<organism evidence="11 12">
    <name type="scientific">Lysobacter brunescens</name>
    <dbReference type="NCBI Taxonomy" id="262323"/>
    <lineage>
        <taxon>Bacteria</taxon>
        <taxon>Pseudomonadati</taxon>
        <taxon>Pseudomonadota</taxon>
        <taxon>Gammaproteobacteria</taxon>
        <taxon>Lysobacterales</taxon>
        <taxon>Lysobacteraceae</taxon>
        <taxon>Lysobacter</taxon>
    </lineage>
</organism>
<dbReference type="Gene3D" id="4.10.490.10">
    <property type="entry name" value="High potential iron-sulphur protein"/>
    <property type="match status" value="1"/>
</dbReference>
<feature type="signal peptide" evidence="9">
    <location>
        <begin position="1"/>
        <end position="32"/>
    </location>
</feature>
<comment type="caution">
    <text evidence="11">The sequence shown here is derived from an EMBL/GenBank/DDBJ whole genome shotgun (WGS) entry which is preliminary data.</text>
</comment>
<keyword evidence="2 8" id="KW-0813">Transport</keyword>
<dbReference type="InterPro" id="IPR006311">
    <property type="entry name" value="TAT_signal"/>
</dbReference>
<sequence>MRHDASRRRFLTIALVTAATAPIALRAASAEAAAPAALPKLPATDAAAKALAYTENAAAVKHAAFKAGSSCTNCNFFKGAKGQAYGPCTLFPKNTVAAKGWCSAWAKKL</sequence>
<evidence type="ECO:0000259" key="10">
    <source>
        <dbReference type="PROSITE" id="PS51373"/>
    </source>
</evidence>
<dbReference type="RefSeq" id="WP_386826429.1">
    <property type="nucleotide sequence ID" value="NZ_JBHTIF010000006.1"/>
</dbReference>
<keyword evidence="12" id="KW-1185">Reference proteome</keyword>
<comment type="function">
    <text evidence="1 8">Specific class of high-redox-potential 4Fe-4S ferredoxins. Functions in anaerobic electron transport in most purple and in some other photosynthetic bacteria and in at least one genus (Paracoccus) of halophilic, denitrifying bacteria.</text>
</comment>
<evidence type="ECO:0000256" key="9">
    <source>
        <dbReference type="SAM" id="SignalP"/>
    </source>
</evidence>
<dbReference type="EMBL" id="JBHTIF010000006">
    <property type="protein sequence ID" value="MFD0727609.1"/>
    <property type="molecule type" value="Genomic_DNA"/>
</dbReference>
<keyword evidence="5 8" id="KW-0249">Electron transport</keyword>